<organism evidence="1 2">
    <name type="scientific">Clostridium bovifaecis</name>
    <dbReference type="NCBI Taxonomy" id="2184719"/>
    <lineage>
        <taxon>Bacteria</taxon>
        <taxon>Bacillati</taxon>
        <taxon>Bacillota</taxon>
        <taxon>Clostridia</taxon>
        <taxon>Eubacteriales</taxon>
        <taxon>Clostridiaceae</taxon>
        <taxon>Clostridium</taxon>
    </lineage>
</organism>
<dbReference type="InterPro" id="IPR012460">
    <property type="entry name" value="DUF1667"/>
</dbReference>
<dbReference type="Gene3D" id="3.10.530.10">
    <property type="entry name" value="CPE0013-like"/>
    <property type="match status" value="1"/>
</dbReference>
<proteinExistence type="predicted"/>
<sequence length="125" mass="13471">MSEKRELICIGCPMGCALEVTLEGKKVVDVKGNTCIKGVAYAEKECTNPTRIVTSTVEVEEGELAVVSVKTERDIPKEKISECMEYLKGVRVKAPISIGDIIIKDIASTGINIVATKGVRCKGKN</sequence>
<dbReference type="EMBL" id="CP046522">
    <property type="protein sequence ID" value="QGU94031.1"/>
    <property type="molecule type" value="Genomic_DNA"/>
</dbReference>
<gene>
    <name evidence="1" type="ORF">GOM49_01770</name>
</gene>
<evidence type="ECO:0000313" key="2">
    <source>
        <dbReference type="Proteomes" id="UP000422764"/>
    </source>
</evidence>
<dbReference type="SUPFAM" id="SSF160148">
    <property type="entry name" value="CPE0013-like"/>
    <property type="match status" value="1"/>
</dbReference>
<name>A0A6I6EV43_9CLOT</name>
<dbReference type="AlphaFoldDB" id="A0A6I6EV43"/>
<dbReference type="PANTHER" id="PTHR39450:SF1">
    <property type="entry name" value="DUF1667 DOMAIN-CONTAINING PROTEIN"/>
    <property type="match status" value="1"/>
</dbReference>
<protein>
    <submittedName>
        <fullName evidence="1">DUF1667 domain-containing protein</fullName>
    </submittedName>
</protein>
<dbReference type="Pfam" id="PF07892">
    <property type="entry name" value="DUF1667"/>
    <property type="match status" value="1"/>
</dbReference>
<dbReference type="PANTHER" id="PTHR39450">
    <property type="entry name" value="MOLYBDOPTERIN OXIDOREDUCTASE, 4FE-4S CLUSTER-BINDING SUBUNIT"/>
    <property type="match status" value="1"/>
</dbReference>
<accession>A0A6I6EV43</accession>
<dbReference type="InterPro" id="IPR036593">
    <property type="entry name" value="CPE0013-like_sf"/>
</dbReference>
<reference evidence="1 2" key="1">
    <citation type="submission" date="2019-12" db="EMBL/GenBank/DDBJ databases">
        <title>Genome sequenceing of Clostridium bovifaecis.</title>
        <authorList>
            <person name="Yao Y."/>
        </authorList>
    </citation>
    <scope>NUCLEOTIDE SEQUENCE [LARGE SCALE GENOMIC DNA]</scope>
    <source>
        <strain evidence="1 2">BXX</strain>
    </source>
</reference>
<keyword evidence="2" id="KW-1185">Reference proteome</keyword>
<dbReference type="Proteomes" id="UP000422764">
    <property type="component" value="Chromosome"/>
</dbReference>
<evidence type="ECO:0000313" key="1">
    <source>
        <dbReference type="EMBL" id="QGU94031.1"/>
    </source>
</evidence>
<dbReference type="SUPFAM" id="SSF53706">
    <property type="entry name" value="Formate dehydrogenase/DMSO reductase, domains 1-3"/>
    <property type="match status" value="1"/>
</dbReference>